<proteinExistence type="predicted"/>
<evidence type="ECO:0000313" key="2">
    <source>
        <dbReference type="EMBL" id="KIV86985.1"/>
    </source>
</evidence>
<accession>A0A0D1WDZ0</accession>
<dbReference type="SUPFAM" id="SSF55729">
    <property type="entry name" value="Acyl-CoA N-acyltransferases (Nat)"/>
    <property type="match status" value="1"/>
</dbReference>
<dbReference type="Gene3D" id="3.40.630.30">
    <property type="match status" value="1"/>
</dbReference>
<dbReference type="InterPro" id="IPR016181">
    <property type="entry name" value="Acyl_CoA_acyltransferase"/>
</dbReference>
<dbReference type="Pfam" id="PF13673">
    <property type="entry name" value="Acetyltransf_10"/>
    <property type="match status" value="1"/>
</dbReference>
<organism evidence="2 3">
    <name type="scientific">Exophiala sideris</name>
    <dbReference type="NCBI Taxonomy" id="1016849"/>
    <lineage>
        <taxon>Eukaryota</taxon>
        <taxon>Fungi</taxon>
        <taxon>Dikarya</taxon>
        <taxon>Ascomycota</taxon>
        <taxon>Pezizomycotina</taxon>
        <taxon>Eurotiomycetes</taxon>
        <taxon>Chaetothyriomycetidae</taxon>
        <taxon>Chaetothyriales</taxon>
        <taxon>Herpotrichiellaceae</taxon>
        <taxon>Exophiala</taxon>
    </lineage>
</organism>
<evidence type="ECO:0000259" key="1">
    <source>
        <dbReference type="PROSITE" id="PS51186"/>
    </source>
</evidence>
<feature type="domain" description="N-acetyltransferase" evidence="1">
    <location>
        <begin position="58"/>
        <end position="198"/>
    </location>
</feature>
<gene>
    <name evidence="2" type="ORF">PV11_02558</name>
</gene>
<dbReference type="HOGENOM" id="CLU_060131_6_4_1"/>
<protein>
    <recommendedName>
        <fullName evidence="1">N-acetyltransferase domain-containing protein</fullName>
    </recommendedName>
</protein>
<reference evidence="2 3" key="1">
    <citation type="submission" date="2015-01" db="EMBL/GenBank/DDBJ databases">
        <title>The Genome Sequence of Exophiala sideris CBS121828.</title>
        <authorList>
            <consortium name="The Broad Institute Genomics Platform"/>
            <person name="Cuomo C."/>
            <person name="de Hoog S."/>
            <person name="Gorbushina A."/>
            <person name="Stielow B."/>
            <person name="Teixiera M."/>
            <person name="Abouelleil A."/>
            <person name="Chapman S.B."/>
            <person name="Priest M."/>
            <person name="Young S.K."/>
            <person name="Wortman J."/>
            <person name="Nusbaum C."/>
            <person name="Birren B."/>
        </authorList>
    </citation>
    <scope>NUCLEOTIDE SEQUENCE [LARGE SCALE GENOMIC DNA]</scope>
    <source>
        <strain evidence="2 3">CBS 121828</strain>
    </source>
</reference>
<dbReference type="InterPro" id="IPR000182">
    <property type="entry name" value="GNAT_dom"/>
</dbReference>
<dbReference type="AlphaFoldDB" id="A0A0D1WDZ0"/>
<dbReference type="PANTHER" id="PTHR42791">
    <property type="entry name" value="GNAT FAMILY ACETYLTRANSFERASE"/>
    <property type="match status" value="1"/>
</dbReference>
<dbReference type="OrthoDB" id="2115692at2759"/>
<sequence length="199" mass="22549">MVALEHREARESDIDSICDTFFSAFAGDYVMGKCFPDIPSVRAFWVDGLRKDIADPKHHIRCIVDKDLPGSPVIAYANWQACDEDTIQEGPLCPDGGDEKVAEIFFPRLRKRKGEIMGGRKYWYLACLCCQPTHQGQGAGRQLLKYGLDLADSERKEIYLEASPPGVPVYTKYGWREQDRVIILDGAFTEILMKRDAKK</sequence>
<name>A0A0D1WDZ0_9EURO</name>
<dbReference type="Proteomes" id="UP000053599">
    <property type="component" value="Unassembled WGS sequence"/>
</dbReference>
<dbReference type="CDD" id="cd04301">
    <property type="entry name" value="NAT_SF"/>
    <property type="match status" value="1"/>
</dbReference>
<dbReference type="PROSITE" id="PS51186">
    <property type="entry name" value="GNAT"/>
    <property type="match status" value="1"/>
</dbReference>
<dbReference type="PANTHER" id="PTHR42791:SF17">
    <property type="entry name" value="ACETYLTRANSFERASE, GNAT FAMILY FAMILY (AFU_ORTHOLOGUE AFUA_8G05690)"/>
    <property type="match status" value="1"/>
</dbReference>
<dbReference type="GO" id="GO:0016747">
    <property type="term" value="F:acyltransferase activity, transferring groups other than amino-acyl groups"/>
    <property type="evidence" value="ECO:0007669"/>
    <property type="project" value="InterPro"/>
</dbReference>
<dbReference type="InterPro" id="IPR052523">
    <property type="entry name" value="Trichothecene_AcTrans"/>
</dbReference>
<dbReference type="EMBL" id="KN846951">
    <property type="protein sequence ID" value="KIV86985.1"/>
    <property type="molecule type" value="Genomic_DNA"/>
</dbReference>
<evidence type="ECO:0000313" key="3">
    <source>
        <dbReference type="Proteomes" id="UP000053599"/>
    </source>
</evidence>
<dbReference type="STRING" id="1016849.A0A0D1WDZ0"/>